<keyword evidence="2 5" id="KW-0963">Cytoplasm</keyword>
<evidence type="ECO:0000256" key="5">
    <source>
        <dbReference type="HAMAP-Rule" id="MF_00822"/>
    </source>
</evidence>
<evidence type="ECO:0000256" key="4">
    <source>
        <dbReference type="ARBA" id="ARBA00023186"/>
    </source>
</evidence>
<comment type="function">
    <text evidence="5">Involved in urease metallocenter assembly. Binds nickel. Probably functions as a nickel donor during metallocenter assembly.</text>
</comment>
<proteinExistence type="inferred from homology"/>
<dbReference type="InterPro" id="IPR036118">
    <property type="entry name" value="UreE_N_sf"/>
</dbReference>
<keyword evidence="4 5" id="KW-0143">Chaperone</keyword>
<gene>
    <name evidence="5" type="primary">ureE</name>
    <name evidence="8" type="ORF">J2S73_001519</name>
</gene>
<dbReference type="HAMAP" id="MF_00822">
    <property type="entry name" value="UreE"/>
    <property type="match status" value="1"/>
</dbReference>
<evidence type="ECO:0000259" key="7">
    <source>
        <dbReference type="SMART" id="SM00988"/>
    </source>
</evidence>
<name>A0AAE3VN96_9HYPH</name>
<dbReference type="GO" id="GO:0006457">
    <property type="term" value="P:protein folding"/>
    <property type="evidence" value="ECO:0007669"/>
    <property type="project" value="InterPro"/>
</dbReference>
<comment type="caution">
    <text evidence="8">The sequence shown here is derived from an EMBL/GenBank/DDBJ whole genome shotgun (WGS) entry which is preliminary data.</text>
</comment>
<dbReference type="SMART" id="SM00988">
    <property type="entry name" value="UreE_N"/>
    <property type="match status" value="1"/>
</dbReference>
<evidence type="ECO:0000256" key="2">
    <source>
        <dbReference type="ARBA" id="ARBA00022490"/>
    </source>
</evidence>
<dbReference type="InterPro" id="IPR012406">
    <property type="entry name" value="UreE"/>
</dbReference>
<dbReference type="EMBL" id="JAUSUL010000001">
    <property type="protein sequence ID" value="MDQ0315082.1"/>
    <property type="molecule type" value="Genomic_DNA"/>
</dbReference>
<feature type="compositionally biased region" description="Basic residues" evidence="6">
    <location>
        <begin position="153"/>
        <end position="177"/>
    </location>
</feature>
<feature type="domain" description="UreE urease accessory N-terminal" evidence="7">
    <location>
        <begin position="1"/>
        <end position="66"/>
    </location>
</feature>
<dbReference type="Proteomes" id="UP001229244">
    <property type="component" value="Unassembled WGS sequence"/>
</dbReference>
<dbReference type="GO" id="GO:0065003">
    <property type="term" value="P:protein-containing complex assembly"/>
    <property type="evidence" value="ECO:0007669"/>
    <property type="project" value="InterPro"/>
</dbReference>
<keyword evidence="3 5" id="KW-0533">Nickel</keyword>
<dbReference type="Pfam" id="PF02814">
    <property type="entry name" value="UreE_N"/>
    <property type="match status" value="1"/>
</dbReference>
<dbReference type="GO" id="GO:0016151">
    <property type="term" value="F:nickel cation binding"/>
    <property type="evidence" value="ECO:0007669"/>
    <property type="project" value="UniProtKB-UniRule"/>
</dbReference>
<reference evidence="8" key="1">
    <citation type="submission" date="2023-07" db="EMBL/GenBank/DDBJ databases">
        <title>Genomic Encyclopedia of Type Strains, Phase IV (KMG-IV): sequencing the most valuable type-strain genomes for metagenomic binning, comparative biology and taxonomic classification.</title>
        <authorList>
            <person name="Goeker M."/>
        </authorList>
    </citation>
    <scope>NUCLEOTIDE SEQUENCE</scope>
    <source>
        <strain evidence="8">DSM 21202</strain>
    </source>
</reference>
<evidence type="ECO:0000256" key="3">
    <source>
        <dbReference type="ARBA" id="ARBA00022596"/>
    </source>
</evidence>
<sequence>MLKATSVLPAGSYADPADTVTLDFDGRHRRRIALTGNGGLAFLLDLPQAVALKSGDGLLLDDGRVVAVEAAPEPLTEVTAGDPHHLLRLAWHLGNRHLPAMIEDGRILIRRDHVISDMVRGLGGAVRDIDAPFDPEGGAYGGHSHSHSEAHGHAHSHSHGSGHSHSHSHSHTHSHEH</sequence>
<evidence type="ECO:0000256" key="6">
    <source>
        <dbReference type="SAM" id="MobiDB-lite"/>
    </source>
</evidence>
<dbReference type="GO" id="GO:0019627">
    <property type="term" value="P:urea metabolic process"/>
    <property type="evidence" value="ECO:0007669"/>
    <property type="project" value="InterPro"/>
</dbReference>
<evidence type="ECO:0000313" key="9">
    <source>
        <dbReference type="Proteomes" id="UP001229244"/>
    </source>
</evidence>
<evidence type="ECO:0000256" key="1">
    <source>
        <dbReference type="ARBA" id="ARBA00004496"/>
    </source>
</evidence>
<evidence type="ECO:0000313" key="8">
    <source>
        <dbReference type="EMBL" id="MDQ0315082.1"/>
    </source>
</evidence>
<dbReference type="GO" id="GO:0051082">
    <property type="term" value="F:unfolded protein binding"/>
    <property type="evidence" value="ECO:0007669"/>
    <property type="project" value="UniProtKB-UniRule"/>
</dbReference>
<keyword evidence="9" id="KW-1185">Reference proteome</keyword>
<dbReference type="Pfam" id="PF05194">
    <property type="entry name" value="UreE_C"/>
    <property type="match status" value="1"/>
</dbReference>
<dbReference type="NCBIfam" id="NF009751">
    <property type="entry name" value="PRK13261.1-1"/>
    <property type="match status" value="1"/>
</dbReference>
<protein>
    <recommendedName>
        <fullName evidence="5">Urease accessory protein UreE</fullName>
    </recommendedName>
</protein>
<dbReference type="InterPro" id="IPR007864">
    <property type="entry name" value="UreE_C_dom"/>
</dbReference>
<organism evidence="8 9">
    <name type="scientific">Amorphus orientalis</name>
    <dbReference type="NCBI Taxonomy" id="649198"/>
    <lineage>
        <taxon>Bacteria</taxon>
        <taxon>Pseudomonadati</taxon>
        <taxon>Pseudomonadota</taxon>
        <taxon>Alphaproteobacteria</taxon>
        <taxon>Hyphomicrobiales</taxon>
        <taxon>Amorphaceae</taxon>
        <taxon>Amorphus</taxon>
    </lineage>
</organism>
<dbReference type="InterPro" id="IPR004029">
    <property type="entry name" value="UreE_N"/>
</dbReference>
<dbReference type="CDD" id="cd00571">
    <property type="entry name" value="UreE"/>
    <property type="match status" value="1"/>
</dbReference>
<dbReference type="SUPFAM" id="SSF69287">
    <property type="entry name" value="Urease metallochaperone UreE, N-terminal domain"/>
    <property type="match status" value="1"/>
</dbReference>
<comment type="subcellular location">
    <subcellularLocation>
        <location evidence="1 5">Cytoplasm</location>
    </subcellularLocation>
</comment>
<accession>A0AAE3VN96</accession>
<dbReference type="AlphaFoldDB" id="A0AAE3VN96"/>
<comment type="similarity">
    <text evidence="5">Belongs to the UreE family.</text>
</comment>
<dbReference type="RefSeq" id="WP_306884875.1">
    <property type="nucleotide sequence ID" value="NZ_JAUSUL010000001.1"/>
</dbReference>
<dbReference type="GO" id="GO:0005737">
    <property type="term" value="C:cytoplasm"/>
    <property type="evidence" value="ECO:0007669"/>
    <property type="project" value="UniProtKB-SubCell"/>
</dbReference>
<feature type="region of interest" description="Disordered" evidence="6">
    <location>
        <begin position="134"/>
        <end position="177"/>
    </location>
</feature>
<dbReference type="Gene3D" id="3.30.70.790">
    <property type="entry name" value="UreE, C-terminal domain"/>
    <property type="match status" value="1"/>
</dbReference>
<dbReference type="SUPFAM" id="SSF69737">
    <property type="entry name" value="Urease metallochaperone UreE, C-terminal domain"/>
    <property type="match status" value="1"/>
</dbReference>
<dbReference type="Gene3D" id="2.60.260.20">
    <property type="entry name" value="Urease metallochaperone UreE, N-terminal domain"/>
    <property type="match status" value="1"/>
</dbReference>